<gene>
    <name evidence="2" type="ORF">CCAS_02385</name>
</gene>
<dbReference type="RefSeq" id="WP_006821649.1">
    <property type="nucleotide sequence ID" value="NZ_CAFW01000015.1"/>
</dbReference>
<keyword evidence="1" id="KW-0812">Transmembrane</keyword>
<keyword evidence="1" id="KW-1133">Transmembrane helix</keyword>
<dbReference type="AlphaFoldDB" id="G7HV72"/>
<evidence type="ECO:0000313" key="2">
    <source>
        <dbReference type="EMBL" id="CCE54087.1"/>
    </source>
</evidence>
<protein>
    <submittedName>
        <fullName evidence="2">Uncharacterized protein</fullName>
    </submittedName>
</protein>
<name>G7HV72_9CORY</name>
<proteinExistence type="predicted"/>
<feature type="transmembrane region" description="Helical" evidence="1">
    <location>
        <begin position="31"/>
        <end position="50"/>
    </location>
</feature>
<dbReference type="Proteomes" id="UP000004840">
    <property type="component" value="Unassembled WGS sequence"/>
</dbReference>
<comment type="caution">
    <text evidence="2">The sequence shown here is derived from an EMBL/GenBank/DDBJ whole genome shotgun (WGS) entry which is preliminary data.</text>
</comment>
<evidence type="ECO:0000256" key="1">
    <source>
        <dbReference type="SAM" id="Phobius"/>
    </source>
</evidence>
<accession>G7HV72</accession>
<organism evidence="2 3">
    <name type="scientific">Corynebacterium casei UCMA 3821</name>
    <dbReference type="NCBI Taxonomy" id="1110505"/>
    <lineage>
        <taxon>Bacteria</taxon>
        <taxon>Bacillati</taxon>
        <taxon>Actinomycetota</taxon>
        <taxon>Actinomycetes</taxon>
        <taxon>Mycobacteriales</taxon>
        <taxon>Corynebacteriaceae</taxon>
        <taxon>Corynebacterium</taxon>
    </lineage>
</organism>
<evidence type="ECO:0000313" key="3">
    <source>
        <dbReference type="Proteomes" id="UP000004840"/>
    </source>
</evidence>
<keyword evidence="1" id="KW-0472">Membrane</keyword>
<reference evidence="2 3" key="1">
    <citation type="journal article" date="2012" name="J. Bacteriol.">
        <title>Genome Sequence of Corynebacterium casei UCMA 3821, Isolated from a Smear-Ripened Cheese.</title>
        <authorList>
            <person name="Monnet C."/>
            <person name="Loux V."/>
            <person name="Bento P."/>
            <person name="Gibrat J.F."/>
            <person name="Straub C."/>
            <person name="Bonnarme P."/>
            <person name="Landaud S."/>
            <person name="Irlinger F."/>
        </authorList>
    </citation>
    <scope>NUCLEOTIDE SEQUENCE [LARGE SCALE GENOMIC DNA]</scope>
    <source>
        <strain evidence="2 3">UCMA 3821</strain>
    </source>
</reference>
<dbReference type="EMBL" id="CAFW01000015">
    <property type="protein sequence ID" value="CCE54087.1"/>
    <property type="molecule type" value="Genomic_DNA"/>
</dbReference>
<dbReference type="GeneID" id="82879028"/>
<sequence>MYLVVILMFLVAGMLVGGAWTAYKQGAKFWTAIAAILALAASATAIAWMIGEM</sequence>